<accession>A0A6A6IFE7</accession>
<gene>
    <name evidence="2" type="ORF">BU26DRAFT_564607</name>
</gene>
<dbReference type="RefSeq" id="XP_033683921.1">
    <property type="nucleotide sequence ID" value="XM_033833296.1"/>
</dbReference>
<evidence type="ECO:0000313" key="3">
    <source>
        <dbReference type="Proteomes" id="UP000800094"/>
    </source>
</evidence>
<dbReference type="GeneID" id="54586626"/>
<name>A0A6A6IFE7_9PLEO</name>
<evidence type="ECO:0000256" key="1">
    <source>
        <dbReference type="SAM" id="MobiDB-lite"/>
    </source>
</evidence>
<reference evidence="2" key="1">
    <citation type="journal article" date="2020" name="Stud. Mycol.">
        <title>101 Dothideomycetes genomes: a test case for predicting lifestyles and emergence of pathogens.</title>
        <authorList>
            <person name="Haridas S."/>
            <person name="Albert R."/>
            <person name="Binder M."/>
            <person name="Bloem J."/>
            <person name="Labutti K."/>
            <person name="Salamov A."/>
            <person name="Andreopoulos B."/>
            <person name="Baker S."/>
            <person name="Barry K."/>
            <person name="Bills G."/>
            <person name="Bluhm B."/>
            <person name="Cannon C."/>
            <person name="Castanera R."/>
            <person name="Culley D."/>
            <person name="Daum C."/>
            <person name="Ezra D."/>
            <person name="Gonzalez J."/>
            <person name="Henrissat B."/>
            <person name="Kuo A."/>
            <person name="Liang C."/>
            <person name="Lipzen A."/>
            <person name="Lutzoni F."/>
            <person name="Magnuson J."/>
            <person name="Mondo S."/>
            <person name="Nolan M."/>
            <person name="Ohm R."/>
            <person name="Pangilinan J."/>
            <person name="Park H.-J."/>
            <person name="Ramirez L."/>
            <person name="Alfaro M."/>
            <person name="Sun H."/>
            <person name="Tritt A."/>
            <person name="Yoshinaga Y."/>
            <person name="Zwiers L.-H."/>
            <person name="Turgeon B."/>
            <person name="Goodwin S."/>
            <person name="Spatafora J."/>
            <person name="Crous P."/>
            <person name="Grigoriev I."/>
        </authorList>
    </citation>
    <scope>NUCLEOTIDE SEQUENCE</scope>
    <source>
        <strain evidence="2">CBS 122368</strain>
    </source>
</reference>
<evidence type="ECO:0000313" key="2">
    <source>
        <dbReference type="EMBL" id="KAF2248917.1"/>
    </source>
</evidence>
<dbReference type="EMBL" id="ML987195">
    <property type="protein sequence ID" value="KAF2248917.1"/>
    <property type="molecule type" value="Genomic_DNA"/>
</dbReference>
<dbReference type="AlphaFoldDB" id="A0A6A6IFE7"/>
<sequence>MNITFSCSTASISTDKKTASKADPIFSVFMDESSDEEEEEDEREGEDDEEDDEYDLEGHQADNNFSSAQLDWIESSCSNLENFIMSYGFRFYDENDVKETKAIVDAFIGEDKGPV</sequence>
<feature type="compositionally biased region" description="Acidic residues" evidence="1">
    <location>
        <begin position="32"/>
        <end position="55"/>
    </location>
</feature>
<dbReference type="OrthoDB" id="4232400at2759"/>
<proteinExistence type="predicted"/>
<feature type="region of interest" description="Disordered" evidence="1">
    <location>
        <begin position="25"/>
        <end position="61"/>
    </location>
</feature>
<organism evidence="2 3">
    <name type="scientific">Trematosphaeria pertusa</name>
    <dbReference type="NCBI Taxonomy" id="390896"/>
    <lineage>
        <taxon>Eukaryota</taxon>
        <taxon>Fungi</taxon>
        <taxon>Dikarya</taxon>
        <taxon>Ascomycota</taxon>
        <taxon>Pezizomycotina</taxon>
        <taxon>Dothideomycetes</taxon>
        <taxon>Pleosporomycetidae</taxon>
        <taxon>Pleosporales</taxon>
        <taxon>Massarineae</taxon>
        <taxon>Trematosphaeriaceae</taxon>
        <taxon>Trematosphaeria</taxon>
    </lineage>
</organism>
<keyword evidence="3" id="KW-1185">Reference proteome</keyword>
<dbReference type="Proteomes" id="UP000800094">
    <property type="component" value="Unassembled WGS sequence"/>
</dbReference>
<protein>
    <submittedName>
        <fullName evidence="2">Uncharacterized protein</fullName>
    </submittedName>
</protein>